<dbReference type="PANTHER" id="PTHR18945">
    <property type="entry name" value="NEUROTRANSMITTER GATED ION CHANNEL"/>
    <property type="match status" value="1"/>
</dbReference>
<sequence>MKGNSLTGYNFVSWFYLNPSASVDDEVPATENSSHDLKGSDRMSQWLRDFRSKTKRRCHLALARVGVQFECSCTRPSQSEGVSYLYDHVYNMVSTVDFAHTVPQARINTPVPVKLTLAITRVLKVDSENQELVADGVLSMRWSDFRLAWEPWVSTDVTTIVWPKADSFWTPDIVVVNGQGSQYDASPETSSVRFDRTGNVTWTRRLRMRVPCDVGTGNLINSDVTCVIRLASWAHDGTSVSLITAERGVNLTDYWADSRYDVTGAGVTKSSQEYDCCAAPFDVISFSVVVGNRAK</sequence>
<accession>A0AAN9B6D6</accession>
<comment type="caution">
    <text evidence="2">The sequence shown here is derived from an EMBL/GenBank/DDBJ whole genome shotgun (WGS) entry which is preliminary data.</text>
</comment>
<feature type="domain" description="Neurotransmitter-gated ion-channel ligand-binding" evidence="1">
    <location>
        <begin position="101"/>
        <end position="289"/>
    </location>
</feature>
<dbReference type="GO" id="GO:0016020">
    <property type="term" value="C:membrane"/>
    <property type="evidence" value="ECO:0007669"/>
    <property type="project" value="InterPro"/>
</dbReference>
<dbReference type="GO" id="GO:0005230">
    <property type="term" value="F:extracellular ligand-gated monoatomic ion channel activity"/>
    <property type="evidence" value="ECO:0007669"/>
    <property type="project" value="InterPro"/>
</dbReference>
<evidence type="ECO:0000259" key="1">
    <source>
        <dbReference type="Pfam" id="PF02931"/>
    </source>
</evidence>
<dbReference type="Pfam" id="PF02931">
    <property type="entry name" value="Neur_chan_LBD"/>
    <property type="match status" value="1"/>
</dbReference>
<dbReference type="EMBL" id="JBAMIC010000012">
    <property type="protein sequence ID" value="KAK7098260.1"/>
    <property type="molecule type" value="Genomic_DNA"/>
</dbReference>
<dbReference type="Proteomes" id="UP001374579">
    <property type="component" value="Unassembled WGS sequence"/>
</dbReference>
<dbReference type="InterPro" id="IPR006202">
    <property type="entry name" value="Neur_chan_lig-bd"/>
</dbReference>
<dbReference type="InterPro" id="IPR036734">
    <property type="entry name" value="Neur_chan_lig-bd_sf"/>
</dbReference>
<name>A0AAN9B6D6_9CAEN</name>
<protein>
    <recommendedName>
        <fullName evidence="1">Neurotransmitter-gated ion-channel ligand-binding domain-containing protein</fullName>
    </recommendedName>
</protein>
<proteinExistence type="predicted"/>
<dbReference type="AlphaFoldDB" id="A0AAN9B6D6"/>
<evidence type="ECO:0000313" key="2">
    <source>
        <dbReference type="EMBL" id="KAK7098260.1"/>
    </source>
</evidence>
<gene>
    <name evidence="2" type="ORF">V1264_002598</name>
</gene>
<dbReference type="SUPFAM" id="SSF63712">
    <property type="entry name" value="Nicotinic receptor ligand binding domain-like"/>
    <property type="match status" value="1"/>
</dbReference>
<organism evidence="2 3">
    <name type="scientific">Littorina saxatilis</name>
    <dbReference type="NCBI Taxonomy" id="31220"/>
    <lineage>
        <taxon>Eukaryota</taxon>
        <taxon>Metazoa</taxon>
        <taxon>Spiralia</taxon>
        <taxon>Lophotrochozoa</taxon>
        <taxon>Mollusca</taxon>
        <taxon>Gastropoda</taxon>
        <taxon>Caenogastropoda</taxon>
        <taxon>Littorinimorpha</taxon>
        <taxon>Littorinoidea</taxon>
        <taxon>Littorinidae</taxon>
        <taxon>Littorina</taxon>
    </lineage>
</organism>
<evidence type="ECO:0000313" key="3">
    <source>
        <dbReference type="Proteomes" id="UP001374579"/>
    </source>
</evidence>
<dbReference type="InterPro" id="IPR006201">
    <property type="entry name" value="Neur_channel"/>
</dbReference>
<reference evidence="2 3" key="1">
    <citation type="submission" date="2024-02" db="EMBL/GenBank/DDBJ databases">
        <title>Chromosome-scale genome assembly of the rough periwinkle Littorina saxatilis.</title>
        <authorList>
            <person name="De Jode A."/>
            <person name="Faria R."/>
            <person name="Formenti G."/>
            <person name="Sims Y."/>
            <person name="Smith T.P."/>
            <person name="Tracey A."/>
            <person name="Wood J.M.D."/>
            <person name="Zagrodzka Z.B."/>
            <person name="Johannesson K."/>
            <person name="Butlin R.K."/>
            <person name="Leder E.H."/>
        </authorList>
    </citation>
    <scope>NUCLEOTIDE SEQUENCE [LARGE SCALE GENOMIC DNA]</scope>
    <source>
        <strain evidence="2">Snail1</strain>
        <tissue evidence="2">Muscle</tissue>
    </source>
</reference>
<dbReference type="GO" id="GO:0004888">
    <property type="term" value="F:transmembrane signaling receptor activity"/>
    <property type="evidence" value="ECO:0007669"/>
    <property type="project" value="InterPro"/>
</dbReference>
<dbReference type="Gene3D" id="2.70.170.10">
    <property type="entry name" value="Neurotransmitter-gated ion-channel ligand-binding domain"/>
    <property type="match status" value="1"/>
</dbReference>
<keyword evidence="3" id="KW-1185">Reference proteome</keyword>